<gene>
    <name evidence="1" type="ORF">C1N32_06240</name>
</gene>
<name>A0A2J8I590_VIBDI</name>
<dbReference type="OrthoDB" id="5897761at2"/>
<comment type="caution">
    <text evidence="1">The sequence shown here is derived from an EMBL/GenBank/DDBJ whole genome shotgun (WGS) entry which is preliminary data.</text>
</comment>
<dbReference type="Proteomes" id="UP000236449">
    <property type="component" value="Unassembled WGS sequence"/>
</dbReference>
<evidence type="ECO:0000313" key="1">
    <source>
        <dbReference type="EMBL" id="PNI05693.1"/>
    </source>
</evidence>
<evidence type="ECO:0000313" key="2">
    <source>
        <dbReference type="Proteomes" id="UP000236449"/>
    </source>
</evidence>
<organism evidence="1 2">
    <name type="scientific">Vibrio diazotrophicus</name>
    <dbReference type="NCBI Taxonomy" id="685"/>
    <lineage>
        <taxon>Bacteria</taxon>
        <taxon>Pseudomonadati</taxon>
        <taxon>Pseudomonadota</taxon>
        <taxon>Gammaproteobacteria</taxon>
        <taxon>Vibrionales</taxon>
        <taxon>Vibrionaceae</taxon>
        <taxon>Vibrio</taxon>
    </lineage>
</organism>
<proteinExistence type="predicted"/>
<sequence length="76" mass="8769">MTIPCSIYLTFTLQTVYKIINTDVQNNGNNVTLSTFLALKVNIHAHYIEQNKNDCYKIVNKKHMKATHQNSTQNNK</sequence>
<accession>A0A2J8I590</accession>
<dbReference type="AlphaFoldDB" id="A0A2J8I590"/>
<dbReference type="EMBL" id="POSK01000003">
    <property type="protein sequence ID" value="PNI05693.1"/>
    <property type="molecule type" value="Genomic_DNA"/>
</dbReference>
<protein>
    <submittedName>
        <fullName evidence="1">Uncharacterized protein</fullName>
    </submittedName>
</protein>
<reference evidence="1 2" key="1">
    <citation type="submission" date="2018-01" db="EMBL/GenBank/DDBJ databases">
        <title>Draft genome sequences of six Vibrio diazotrophicus strains isolated from deep-sea sediments of the Baltic Sea.</title>
        <authorList>
            <person name="Castillo D."/>
            <person name="Vandieken V."/>
            <person name="Chiang O."/>
            <person name="Middelboe M."/>
        </authorList>
    </citation>
    <scope>NUCLEOTIDE SEQUENCE [LARGE SCALE GENOMIC DNA]</scope>
    <source>
        <strain evidence="1 2">60.27F</strain>
    </source>
</reference>